<feature type="region of interest" description="Disordered" evidence="1">
    <location>
        <begin position="1"/>
        <end position="388"/>
    </location>
</feature>
<dbReference type="KEGG" id="pdic:114507341"/>
<evidence type="ECO:0000313" key="3">
    <source>
        <dbReference type="RefSeq" id="XP_028381014.1"/>
    </source>
</evidence>
<evidence type="ECO:0000313" key="2">
    <source>
        <dbReference type="Proteomes" id="UP000504628"/>
    </source>
</evidence>
<reference evidence="3" key="1">
    <citation type="submission" date="2025-08" db="UniProtKB">
        <authorList>
            <consortium name="RefSeq"/>
        </authorList>
    </citation>
    <scope>IDENTIFICATION</scope>
    <source>
        <tissue evidence="3">Muscle</tissue>
    </source>
</reference>
<proteinExistence type="predicted"/>
<protein>
    <submittedName>
        <fullName evidence="3">Basic proline-rich protein-like</fullName>
    </submittedName>
</protein>
<accession>A0A6J2MNB8</accession>
<name>A0A6J2MNB8_9CHIR</name>
<feature type="compositionally biased region" description="Basic residues" evidence="1">
    <location>
        <begin position="303"/>
        <end position="338"/>
    </location>
</feature>
<evidence type="ECO:0000256" key="1">
    <source>
        <dbReference type="SAM" id="MobiDB-lite"/>
    </source>
</evidence>
<keyword evidence="2" id="KW-1185">Reference proteome</keyword>
<dbReference type="InParanoid" id="A0A6J2MNB8"/>
<feature type="compositionally biased region" description="Pro residues" evidence="1">
    <location>
        <begin position="1"/>
        <end position="12"/>
    </location>
</feature>
<dbReference type="AlphaFoldDB" id="A0A6J2MNB8"/>
<feature type="compositionally biased region" description="Polar residues" evidence="1">
    <location>
        <begin position="101"/>
        <end position="111"/>
    </location>
</feature>
<sequence length="388" mass="40994">MAQGTPAPPPAPGGCSPDGTSLRLGSGPPEADPAQRGGGLRKPFLGIPPPASLRTTLDSAKAKDKGQAACASNLSPPGRRRADATPARLPREVLGPARVRTSPNTIRTQTARPRPQRWTHESPGTQDQRAAWAPPLQGPGEPGGGPARSSPKAVRAKQPPPAPPPARNWDSSTVRPGAPASTFSSPPGAGSTRPRPGHSPAPAPSWKHRRLPARTESTQEKHRKKGPGSERARWSEPEMTPGRAKGSALNLHSATREEAAPERGAPRGNKEEPGWGRALPGCRVTDRPGDAPTRPPEKEPPRRGRRGRAGGKGARSRRKRVRRMPRTARPKKGPRVPARRCGGSTECSDNDSGRVYGPRAPPFPQLRAIGPGAERRGKGGGRARDDSP</sequence>
<dbReference type="OrthoDB" id="10463667at2759"/>
<feature type="compositionally biased region" description="Basic and acidic residues" evidence="1">
    <location>
        <begin position="227"/>
        <end position="236"/>
    </location>
</feature>
<organism evidence="2 3">
    <name type="scientific">Phyllostomus discolor</name>
    <name type="common">pale spear-nosed bat</name>
    <dbReference type="NCBI Taxonomy" id="89673"/>
    <lineage>
        <taxon>Eukaryota</taxon>
        <taxon>Metazoa</taxon>
        <taxon>Chordata</taxon>
        <taxon>Craniata</taxon>
        <taxon>Vertebrata</taxon>
        <taxon>Euteleostomi</taxon>
        <taxon>Mammalia</taxon>
        <taxon>Eutheria</taxon>
        <taxon>Laurasiatheria</taxon>
        <taxon>Chiroptera</taxon>
        <taxon>Yangochiroptera</taxon>
        <taxon>Phyllostomidae</taxon>
        <taxon>Phyllostominae</taxon>
        <taxon>Phyllostomus</taxon>
    </lineage>
</organism>
<dbReference type="RefSeq" id="XP_028381014.1">
    <property type="nucleotide sequence ID" value="XM_028525213.1"/>
</dbReference>
<feature type="compositionally biased region" description="Basic and acidic residues" evidence="1">
    <location>
        <begin position="254"/>
        <end position="274"/>
    </location>
</feature>
<gene>
    <name evidence="3" type="primary">LOC114507341</name>
</gene>
<feature type="compositionally biased region" description="Basic and acidic residues" evidence="1">
    <location>
        <begin position="284"/>
        <end position="302"/>
    </location>
</feature>
<feature type="compositionally biased region" description="Basic and acidic residues" evidence="1">
    <location>
        <begin position="373"/>
        <end position="388"/>
    </location>
</feature>
<dbReference type="Proteomes" id="UP000504628">
    <property type="component" value="Chromosome 10"/>
</dbReference>
<dbReference type="GeneID" id="114507341"/>